<evidence type="ECO:0000259" key="1">
    <source>
        <dbReference type="Pfam" id="PF07905"/>
    </source>
</evidence>
<gene>
    <name evidence="3" type="ORF">RM479_17455</name>
</gene>
<dbReference type="Pfam" id="PF07905">
    <property type="entry name" value="PucR"/>
    <property type="match status" value="1"/>
</dbReference>
<comment type="caution">
    <text evidence="3">The sequence shown here is derived from an EMBL/GenBank/DDBJ whole genome shotgun (WGS) entry which is preliminary data.</text>
</comment>
<feature type="domain" description="PucR C-terminal helix-turn-helix" evidence="2">
    <location>
        <begin position="442"/>
        <end position="498"/>
    </location>
</feature>
<dbReference type="PANTHER" id="PTHR33744:SF1">
    <property type="entry name" value="DNA-BINDING TRANSCRIPTIONAL ACTIVATOR ADER"/>
    <property type="match status" value="1"/>
</dbReference>
<dbReference type="InterPro" id="IPR025736">
    <property type="entry name" value="PucR_C-HTH_dom"/>
</dbReference>
<evidence type="ECO:0000313" key="3">
    <source>
        <dbReference type="EMBL" id="MDT0330203.1"/>
    </source>
</evidence>
<dbReference type="Gene3D" id="1.10.10.2840">
    <property type="entry name" value="PucR C-terminal helix-turn-helix domain"/>
    <property type="match status" value="1"/>
</dbReference>
<protein>
    <submittedName>
        <fullName evidence="3">PucR family transcriptional regulator</fullName>
    </submittedName>
</protein>
<reference evidence="4" key="1">
    <citation type="submission" date="2023-07" db="EMBL/GenBank/DDBJ databases">
        <title>30 novel species of actinomycetes from the DSMZ collection.</title>
        <authorList>
            <person name="Nouioui I."/>
        </authorList>
    </citation>
    <scope>NUCLEOTIDE SEQUENCE [LARGE SCALE GENOMIC DNA]</scope>
    <source>
        <strain evidence="4">DSM 44743</strain>
    </source>
</reference>
<dbReference type="InterPro" id="IPR051448">
    <property type="entry name" value="CdaR-like_regulators"/>
</dbReference>
<sequence>MERGEEPGEVEGIALGVVLARRDLDLRPVVASGDPRVTWAVSSELADPTPYLRGGELLLTAGSDLPADAAGVRAYVSALVETGVAALGFGVTPVHDLVPAHLVEQCHRQGLPLIEVPRPTPFAAVGRAVAEALEEVRLRDLRRLGEAHRDMARAISAPDPGDRILRVLASALRAWALVLAPGGGGAVRATPDAPSDPGPEAAELLDRLTAPAGPRSAKSRLGDAEVFWHTVGTPPREHGVLLVGRPEPLGVTDRAVLRTATALLDLIARTTPGPPPVPGALVAALLLDDDPGAGAAPLLADLVGAPDAIRYRVLRAVPDGRTRPTPPARLPLPTPVVGALPDGTVRAVLADRGAAEHRADLDALVPHGWIAVIGDPVSPGALVGADRRAGALMARARTVGAPILWEEDADPFASLVDASGTDAFARRVLGPLAEDDDTARTLRRTLRAWLTRHGGWDRAAADLGVHRNSVRYRIGRIERELGVDLADPEQRMRLWFALTRLSEG</sequence>
<dbReference type="PANTHER" id="PTHR33744">
    <property type="entry name" value="CARBOHYDRATE DIACID REGULATOR"/>
    <property type="match status" value="1"/>
</dbReference>
<feature type="domain" description="Purine catabolism PurC-like" evidence="1">
    <location>
        <begin position="34"/>
        <end position="133"/>
    </location>
</feature>
<name>A0ABU2MC03_9ACTN</name>
<organism evidence="3 4">
    <name type="scientific">Nocardiopsis lambiniae</name>
    <dbReference type="NCBI Taxonomy" id="3075539"/>
    <lineage>
        <taxon>Bacteria</taxon>
        <taxon>Bacillati</taxon>
        <taxon>Actinomycetota</taxon>
        <taxon>Actinomycetes</taxon>
        <taxon>Streptosporangiales</taxon>
        <taxon>Nocardiopsidaceae</taxon>
        <taxon>Nocardiopsis</taxon>
    </lineage>
</organism>
<evidence type="ECO:0000259" key="2">
    <source>
        <dbReference type="Pfam" id="PF13556"/>
    </source>
</evidence>
<evidence type="ECO:0000313" key="4">
    <source>
        <dbReference type="Proteomes" id="UP001183390"/>
    </source>
</evidence>
<dbReference type="Pfam" id="PF13556">
    <property type="entry name" value="HTH_30"/>
    <property type="match status" value="1"/>
</dbReference>
<dbReference type="RefSeq" id="WP_311512779.1">
    <property type="nucleotide sequence ID" value="NZ_JAVREP010000011.1"/>
</dbReference>
<dbReference type="EMBL" id="JAVREP010000011">
    <property type="protein sequence ID" value="MDT0330203.1"/>
    <property type="molecule type" value="Genomic_DNA"/>
</dbReference>
<dbReference type="Proteomes" id="UP001183390">
    <property type="component" value="Unassembled WGS sequence"/>
</dbReference>
<proteinExistence type="predicted"/>
<accession>A0ABU2MC03</accession>
<keyword evidence="4" id="KW-1185">Reference proteome</keyword>
<dbReference type="InterPro" id="IPR012914">
    <property type="entry name" value="PucR_dom"/>
</dbReference>
<dbReference type="InterPro" id="IPR042070">
    <property type="entry name" value="PucR_C-HTH_sf"/>
</dbReference>